<accession>A0AAU7YNT3</accession>
<evidence type="ECO:0000313" key="2">
    <source>
        <dbReference type="EMBL" id="XCA34892.1"/>
    </source>
</evidence>
<name>A0AAU7YNT3_9RICK</name>
<keyword evidence="1" id="KW-0812">Transmembrane</keyword>
<feature type="transmembrane region" description="Helical" evidence="1">
    <location>
        <begin position="275"/>
        <end position="297"/>
    </location>
</feature>
<reference evidence="2" key="1">
    <citation type="submission" date="2024-06" db="EMBL/GenBank/DDBJ databases">
        <title>Genome assembly of the Oeneis chryxus ivallda.</title>
        <authorList>
            <person name="MacDonald Z."/>
            <person name="Shaffer H.B."/>
            <person name="Gillespie T."/>
            <person name="Marimuthu M.P.A."/>
            <person name="Nguyen O."/>
            <person name="Fairbairn C.W."/>
            <person name="Seligmann W.E."/>
            <person name="Escalona M."/>
            <person name="Miller C."/>
            <person name="Toffelmier E."/>
        </authorList>
    </citation>
    <scope>NUCLEOTIDE SEQUENCE</scope>
    <source>
        <strain evidence="2">CCGP_102_HBS-TG_Oc004</strain>
    </source>
</reference>
<gene>
    <name evidence="2" type="ORF">ABS861_06010</name>
</gene>
<keyword evidence="1" id="KW-1133">Transmembrane helix</keyword>
<sequence>MNVNERKDLQQELLGIVFNILVESEDSTIETMELRAVEIIKKIKEHINDDIEHGTGFDSQKMPILDWIVACDSQNHVRLNNKSLLKFQKKIKDVGGRSKRNSRGYVGGERETFLNFHFFENVNERRARNYERLDNLLNQPRRVILSNRDENIVRQRTQEILNNIRDLDRAADRELFSGNRSENIRRPGEQMQPSEVSLNLSENRDEYTIMRGRRAGRRMRPNFVRREREVPLSSKIGQLIVVVSSIIVGAFIGTMVGMVIAGLCIELCVITTAEPILLIMGATAVIGAIVAGTAPVLKLIEMFKGQEPNLSPSSGLESSNTEHTYLNRQRVI</sequence>
<organism evidence="2">
    <name type="scientific">Wolbachia endosymbiont of Oeneis ivallda</name>
    <dbReference type="NCBI Taxonomy" id="3171168"/>
    <lineage>
        <taxon>Bacteria</taxon>
        <taxon>Pseudomonadati</taxon>
        <taxon>Pseudomonadota</taxon>
        <taxon>Alphaproteobacteria</taxon>
        <taxon>Rickettsiales</taxon>
        <taxon>Anaplasmataceae</taxon>
        <taxon>Wolbachieae</taxon>
        <taxon>Wolbachia</taxon>
    </lineage>
</organism>
<evidence type="ECO:0000256" key="1">
    <source>
        <dbReference type="SAM" id="Phobius"/>
    </source>
</evidence>
<protein>
    <submittedName>
        <fullName evidence="2">Uncharacterized protein</fullName>
    </submittedName>
</protein>
<dbReference type="EMBL" id="CP158587">
    <property type="protein sequence ID" value="XCA34892.1"/>
    <property type="molecule type" value="Genomic_DNA"/>
</dbReference>
<feature type="transmembrane region" description="Helical" evidence="1">
    <location>
        <begin position="236"/>
        <end position="263"/>
    </location>
</feature>
<proteinExistence type="predicted"/>
<keyword evidence="1" id="KW-0472">Membrane</keyword>
<dbReference type="AlphaFoldDB" id="A0AAU7YNT3"/>